<sequence length="249" mass="27547">MKRLLVVLLALLAPGCKSHTQIAPEDRAALEHTLSGPEADRFLRQSMYITPFFGDASKRLLTPYPPQEVLLLNDTKGQTLNPGPIEATLPAGSKARIRKIEFPTAWAVTERILYSPRTLPWVYVDVEGAPKGPPLVFVLPGNLKTREEVLAEVGRTLATQDPAAQLTAFPEPVREAIRQKKSVQDMPAEALEMSWGPPEKVRRTLEGTQRHEEWIYPGGLRHAFLTDGRLVKVEETSAPPPNLTPGSKP</sequence>
<dbReference type="OrthoDB" id="5504211at2"/>
<comment type="caution">
    <text evidence="1">The sequence shown here is derived from an EMBL/GenBank/DDBJ whole genome shotgun (WGS) entry which is preliminary data.</text>
</comment>
<keyword evidence="2" id="KW-1185">Reference proteome</keyword>
<evidence type="ECO:0000313" key="1">
    <source>
        <dbReference type="EMBL" id="KFE70214.1"/>
    </source>
</evidence>
<protein>
    <submittedName>
        <fullName evidence="1">Uncharacterized protein</fullName>
    </submittedName>
</protein>
<accession>A0A085WRA1</accession>
<dbReference type="STRING" id="394096.DB31_5256"/>
<proteinExistence type="predicted"/>
<dbReference type="EMBL" id="JMCB01000003">
    <property type="protein sequence ID" value="KFE70214.1"/>
    <property type="molecule type" value="Genomic_DNA"/>
</dbReference>
<evidence type="ECO:0000313" key="2">
    <source>
        <dbReference type="Proteomes" id="UP000028725"/>
    </source>
</evidence>
<dbReference type="Proteomes" id="UP000028725">
    <property type="component" value="Unassembled WGS sequence"/>
</dbReference>
<dbReference type="AlphaFoldDB" id="A0A085WRA1"/>
<organism evidence="1 2">
    <name type="scientific">Hyalangium minutum</name>
    <dbReference type="NCBI Taxonomy" id="394096"/>
    <lineage>
        <taxon>Bacteria</taxon>
        <taxon>Pseudomonadati</taxon>
        <taxon>Myxococcota</taxon>
        <taxon>Myxococcia</taxon>
        <taxon>Myxococcales</taxon>
        <taxon>Cystobacterineae</taxon>
        <taxon>Archangiaceae</taxon>
        <taxon>Hyalangium</taxon>
    </lineage>
</organism>
<dbReference type="RefSeq" id="WP_083968139.1">
    <property type="nucleotide sequence ID" value="NZ_JMCB01000003.1"/>
</dbReference>
<gene>
    <name evidence="1" type="ORF">DB31_5256</name>
</gene>
<reference evidence="1 2" key="1">
    <citation type="submission" date="2014-04" db="EMBL/GenBank/DDBJ databases">
        <title>Genome assembly of Hyalangium minutum DSM 14724.</title>
        <authorList>
            <person name="Sharma G."/>
            <person name="Subramanian S."/>
        </authorList>
    </citation>
    <scope>NUCLEOTIDE SEQUENCE [LARGE SCALE GENOMIC DNA]</scope>
    <source>
        <strain evidence="1 2">DSM 14724</strain>
    </source>
</reference>
<dbReference type="PATRIC" id="fig|394096.3.peg.1738"/>
<name>A0A085WRA1_9BACT</name>